<evidence type="ECO:0000313" key="2">
    <source>
        <dbReference type="Proteomes" id="UP000289859"/>
    </source>
</evidence>
<comment type="caution">
    <text evidence="1">The sequence shown here is derived from an EMBL/GenBank/DDBJ whole genome shotgun (WGS) entry which is preliminary data.</text>
</comment>
<evidence type="ECO:0000313" key="1">
    <source>
        <dbReference type="EMBL" id="RXG26354.1"/>
    </source>
</evidence>
<dbReference type="EMBL" id="QOVK01000001">
    <property type="protein sequence ID" value="RXG26354.1"/>
    <property type="molecule type" value="Genomic_DNA"/>
</dbReference>
<sequence>MLNNVIDKYGSFSDSWINSVEASKEHSEIKISITCSNLLNGYK</sequence>
<gene>
    <name evidence="1" type="ORF">DSM02_349</name>
</gene>
<reference evidence="1 2" key="1">
    <citation type="submission" date="2018-07" db="EMBL/GenBank/DDBJ databases">
        <title>Leeuwenhoekiella genomics.</title>
        <authorList>
            <person name="Tahon G."/>
            <person name="Willems A."/>
        </authorList>
    </citation>
    <scope>NUCLEOTIDE SEQUENCE [LARGE SCALE GENOMIC DNA]</scope>
    <source>
        <strain evidence="1 2">LMG 29608</strain>
    </source>
</reference>
<accession>A0A4V1KRW7</accession>
<dbReference type="Proteomes" id="UP000289859">
    <property type="component" value="Unassembled WGS sequence"/>
</dbReference>
<protein>
    <submittedName>
        <fullName evidence="1">Uncharacterized protein</fullName>
    </submittedName>
</protein>
<name>A0A4V1KRW7_9FLAO</name>
<organism evidence="1 2">
    <name type="scientific">Leeuwenhoekiella polynyae</name>
    <dbReference type="NCBI Taxonomy" id="1550906"/>
    <lineage>
        <taxon>Bacteria</taxon>
        <taxon>Pseudomonadati</taxon>
        <taxon>Bacteroidota</taxon>
        <taxon>Flavobacteriia</taxon>
        <taxon>Flavobacteriales</taxon>
        <taxon>Flavobacteriaceae</taxon>
        <taxon>Leeuwenhoekiella</taxon>
    </lineage>
</organism>
<keyword evidence="2" id="KW-1185">Reference proteome</keyword>
<proteinExistence type="predicted"/>
<dbReference type="AlphaFoldDB" id="A0A4V1KRW7"/>